<dbReference type="EMBL" id="SRLB01000015">
    <property type="protein sequence ID" value="TGD97149.1"/>
    <property type="molecule type" value="Genomic_DNA"/>
</dbReference>
<dbReference type="OrthoDB" id="8611435at2"/>
<comment type="caution">
    <text evidence="3">The sequence shown here is derived from an EMBL/GenBank/DDBJ whole genome shotgun (WGS) entry which is preliminary data.</text>
</comment>
<feature type="chain" id="PRO_5021367414" evidence="2">
    <location>
        <begin position="25"/>
        <end position="180"/>
    </location>
</feature>
<proteinExistence type="predicted"/>
<accession>A0A4Z0NMQ1</accession>
<protein>
    <submittedName>
        <fullName evidence="3">Uncharacterized protein</fullName>
    </submittedName>
</protein>
<dbReference type="Proteomes" id="UP000297535">
    <property type="component" value="Unassembled WGS sequence"/>
</dbReference>
<evidence type="ECO:0000313" key="4">
    <source>
        <dbReference type="Proteomes" id="UP000297535"/>
    </source>
</evidence>
<keyword evidence="4" id="KW-1185">Reference proteome</keyword>
<gene>
    <name evidence="3" type="ORF">EU555_20515</name>
</gene>
<reference evidence="3 4" key="1">
    <citation type="submission" date="2019-04" db="EMBL/GenBank/DDBJ databases">
        <authorList>
            <person name="Feng G."/>
            <person name="Zhu H."/>
        </authorList>
    </citation>
    <scope>NUCLEOTIDE SEQUENCE [LARGE SCALE GENOMIC DNA]</scope>
    <source>
        <strain evidence="3 4">6HR-1</strain>
    </source>
</reference>
<name>A0A4Z0NMQ1_9HYPH</name>
<dbReference type="RefSeq" id="WP_135417092.1">
    <property type="nucleotide sequence ID" value="NZ_SRLB01000015.1"/>
</dbReference>
<dbReference type="AlphaFoldDB" id="A0A4Z0NMQ1"/>
<feature type="signal peptide" evidence="2">
    <location>
        <begin position="1"/>
        <end position="24"/>
    </location>
</feature>
<organism evidence="3 4">
    <name type="scientific">Methylobacterium nonmethylotrophicum</name>
    <dbReference type="NCBI Taxonomy" id="1141884"/>
    <lineage>
        <taxon>Bacteria</taxon>
        <taxon>Pseudomonadati</taxon>
        <taxon>Pseudomonadota</taxon>
        <taxon>Alphaproteobacteria</taxon>
        <taxon>Hyphomicrobiales</taxon>
        <taxon>Methylobacteriaceae</taxon>
        <taxon>Methylobacterium</taxon>
    </lineage>
</organism>
<evidence type="ECO:0000256" key="2">
    <source>
        <dbReference type="SAM" id="SignalP"/>
    </source>
</evidence>
<feature type="compositionally biased region" description="Pro residues" evidence="1">
    <location>
        <begin position="51"/>
        <end position="66"/>
    </location>
</feature>
<keyword evidence="2" id="KW-0732">Signal</keyword>
<sequence length="180" mass="18861">MVRTRAGLLVTAALAAGTGAAARAEEVVPVIGPGGGTTHIHIYAIPHVANGPPPGLNPGPRAPAPPAAGTGGSYWEHEKSVMMLVADGARRRFYYHRPRPGLAEAGARSGSLLFDGVRRGNTYSGRATVFAGACGTFDYLVDGTVVADRHVVMRGTAPRIDRRTCEVVGYRADELAFDLL</sequence>
<feature type="region of interest" description="Disordered" evidence="1">
    <location>
        <begin position="51"/>
        <end position="71"/>
    </location>
</feature>
<evidence type="ECO:0000313" key="3">
    <source>
        <dbReference type="EMBL" id="TGD97149.1"/>
    </source>
</evidence>
<evidence type="ECO:0000256" key="1">
    <source>
        <dbReference type="SAM" id="MobiDB-lite"/>
    </source>
</evidence>